<keyword evidence="6 7" id="KW-0862">Zinc</keyword>
<feature type="binding site" evidence="7">
    <location>
        <position position="113"/>
    </location>
    <ligand>
        <name>Zn(2+)</name>
        <dbReference type="ChEBI" id="CHEBI:29105"/>
        <note>catalytic</note>
    </ligand>
</feature>
<feature type="binding site" evidence="7">
    <location>
        <position position="123"/>
    </location>
    <ligand>
        <name>Zn(2+)</name>
        <dbReference type="ChEBI" id="CHEBI:29105"/>
        <note>catalytic</note>
    </ligand>
</feature>
<comment type="subcellular location">
    <subcellularLocation>
        <location evidence="7">Cytoplasm</location>
    </subcellularLocation>
</comment>
<keyword evidence="4 7" id="KW-0255">Endonuclease</keyword>
<accession>A0A554XEV1</accession>
<keyword evidence="7" id="KW-0698">rRNA processing</keyword>
<dbReference type="InterPro" id="IPR020549">
    <property type="entry name" value="YbeY_CS"/>
</dbReference>
<dbReference type="RefSeq" id="WP_144328393.1">
    <property type="nucleotide sequence ID" value="NZ_VJON01000020.1"/>
</dbReference>
<dbReference type="PANTHER" id="PTHR46986:SF1">
    <property type="entry name" value="ENDORIBONUCLEASE YBEY, CHLOROPLASTIC"/>
    <property type="match status" value="1"/>
</dbReference>
<comment type="cofactor">
    <cofactor evidence="7">
        <name>Zn(2+)</name>
        <dbReference type="ChEBI" id="CHEBI:29105"/>
    </cofactor>
    <text evidence="7">Binds 1 zinc ion.</text>
</comment>
<evidence type="ECO:0000256" key="3">
    <source>
        <dbReference type="ARBA" id="ARBA00022723"/>
    </source>
</evidence>
<dbReference type="GO" id="GO:0004521">
    <property type="term" value="F:RNA endonuclease activity"/>
    <property type="evidence" value="ECO:0007669"/>
    <property type="project" value="UniProtKB-UniRule"/>
</dbReference>
<keyword evidence="2 7" id="KW-0540">Nuclease</keyword>
<evidence type="ECO:0000256" key="6">
    <source>
        <dbReference type="ARBA" id="ARBA00022833"/>
    </source>
</evidence>
<comment type="similarity">
    <text evidence="1 7">Belongs to the endoribonuclease YbeY family.</text>
</comment>
<evidence type="ECO:0000313" key="9">
    <source>
        <dbReference type="Proteomes" id="UP000318294"/>
    </source>
</evidence>
<keyword evidence="9" id="KW-1185">Reference proteome</keyword>
<dbReference type="PROSITE" id="PS01306">
    <property type="entry name" value="UPF0054"/>
    <property type="match status" value="1"/>
</dbReference>
<gene>
    <name evidence="7 8" type="primary">ybeY</name>
    <name evidence="8" type="ORF">Tchar_01455</name>
</gene>
<dbReference type="GO" id="GO:0005737">
    <property type="term" value="C:cytoplasm"/>
    <property type="evidence" value="ECO:0007669"/>
    <property type="project" value="UniProtKB-SubCell"/>
</dbReference>
<dbReference type="Proteomes" id="UP000318294">
    <property type="component" value="Unassembled WGS sequence"/>
</dbReference>
<dbReference type="EMBL" id="VJON01000020">
    <property type="protein sequence ID" value="TSE34362.1"/>
    <property type="molecule type" value="Genomic_DNA"/>
</dbReference>
<dbReference type="AlphaFoldDB" id="A0A554XEV1"/>
<name>A0A554XEV1_9BURK</name>
<dbReference type="InterPro" id="IPR002036">
    <property type="entry name" value="YbeY"/>
</dbReference>
<evidence type="ECO:0000256" key="5">
    <source>
        <dbReference type="ARBA" id="ARBA00022801"/>
    </source>
</evidence>
<feature type="binding site" evidence="7">
    <location>
        <position position="117"/>
    </location>
    <ligand>
        <name>Zn(2+)</name>
        <dbReference type="ChEBI" id="CHEBI:29105"/>
        <note>catalytic</note>
    </ligand>
</feature>
<dbReference type="Gene3D" id="3.40.390.30">
    <property type="entry name" value="Metalloproteases ('zincins'), catalytic domain"/>
    <property type="match status" value="1"/>
</dbReference>
<keyword evidence="7" id="KW-0963">Cytoplasm</keyword>
<dbReference type="SUPFAM" id="SSF55486">
    <property type="entry name" value="Metalloproteases ('zincins'), catalytic domain"/>
    <property type="match status" value="1"/>
</dbReference>
<keyword evidence="3 7" id="KW-0479">Metal-binding</keyword>
<dbReference type="InterPro" id="IPR023091">
    <property type="entry name" value="MetalPrtase_cat_dom_sf_prd"/>
</dbReference>
<proteinExistence type="inferred from homology"/>
<dbReference type="GO" id="GO:0004222">
    <property type="term" value="F:metalloendopeptidase activity"/>
    <property type="evidence" value="ECO:0007669"/>
    <property type="project" value="InterPro"/>
</dbReference>
<sequence length="153" mass="16898">MPLPQLSLSLQFARFDGVAVHRAALPRHAVRRWLRHALARDGELAVRIVDEAEGRALNRDFRGKDYATNVLTFDYAHAPVVQADLVLCAPVVAREAQEQGKPLRAHYAHLLVHGALHAQGWDHETSEADAEAMEAREVAILAALGFPNPYAAR</sequence>
<comment type="function">
    <text evidence="7">Single strand-specific metallo-endoribonuclease involved in late-stage 70S ribosome quality control and in maturation of the 3' terminus of the 16S rRNA.</text>
</comment>
<dbReference type="Pfam" id="PF02130">
    <property type="entry name" value="YbeY"/>
    <property type="match status" value="1"/>
</dbReference>
<dbReference type="OrthoDB" id="9807740at2"/>
<evidence type="ECO:0000256" key="2">
    <source>
        <dbReference type="ARBA" id="ARBA00022722"/>
    </source>
</evidence>
<dbReference type="HAMAP" id="MF_00009">
    <property type="entry name" value="Endoribonucl_YbeY"/>
    <property type="match status" value="1"/>
</dbReference>
<dbReference type="NCBIfam" id="TIGR00043">
    <property type="entry name" value="rRNA maturation RNase YbeY"/>
    <property type="match status" value="1"/>
</dbReference>
<reference evidence="8 9" key="1">
    <citation type="submission" date="2019-07" db="EMBL/GenBank/DDBJ databases">
        <title>Tepidimonas charontis SPSP-6 draft genome.</title>
        <authorList>
            <person name="Da Costa M.S."/>
            <person name="Froufe H.J.C."/>
            <person name="Egas C."/>
            <person name="Albuquerque L."/>
        </authorList>
    </citation>
    <scope>NUCLEOTIDE SEQUENCE [LARGE SCALE GENOMIC DNA]</scope>
    <source>
        <strain evidence="8 9">SPSP-6</strain>
    </source>
</reference>
<keyword evidence="5 7" id="KW-0378">Hydrolase</keyword>
<evidence type="ECO:0000256" key="7">
    <source>
        <dbReference type="HAMAP-Rule" id="MF_00009"/>
    </source>
</evidence>
<organism evidence="8 9">
    <name type="scientific">Tepidimonas charontis</name>
    <dbReference type="NCBI Taxonomy" id="2267262"/>
    <lineage>
        <taxon>Bacteria</taxon>
        <taxon>Pseudomonadati</taxon>
        <taxon>Pseudomonadota</taxon>
        <taxon>Betaproteobacteria</taxon>
        <taxon>Burkholderiales</taxon>
        <taxon>Tepidimonas</taxon>
    </lineage>
</organism>
<evidence type="ECO:0000256" key="4">
    <source>
        <dbReference type="ARBA" id="ARBA00022759"/>
    </source>
</evidence>
<comment type="caution">
    <text evidence="8">The sequence shown here is derived from an EMBL/GenBank/DDBJ whole genome shotgun (WGS) entry which is preliminary data.</text>
</comment>
<evidence type="ECO:0000313" key="8">
    <source>
        <dbReference type="EMBL" id="TSE34362.1"/>
    </source>
</evidence>
<protein>
    <recommendedName>
        <fullName evidence="7">Endoribonuclease YbeY</fullName>
        <ecNumber evidence="7">3.1.-.-</ecNumber>
    </recommendedName>
</protein>
<dbReference type="EC" id="3.1.-.-" evidence="7"/>
<evidence type="ECO:0000256" key="1">
    <source>
        <dbReference type="ARBA" id="ARBA00010875"/>
    </source>
</evidence>
<keyword evidence="7" id="KW-0690">Ribosome biogenesis</keyword>
<dbReference type="GO" id="GO:0006364">
    <property type="term" value="P:rRNA processing"/>
    <property type="evidence" value="ECO:0007669"/>
    <property type="project" value="UniProtKB-UniRule"/>
</dbReference>
<dbReference type="PANTHER" id="PTHR46986">
    <property type="entry name" value="ENDORIBONUCLEASE YBEY, CHLOROPLASTIC"/>
    <property type="match status" value="1"/>
</dbReference>
<dbReference type="GO" id="GO:0008270">
    <property type="term" value="F:zinc ion binding"/>
    <property type="evidence" value="ECO:0007669"/>
    <property type="project" value="UniProtKB-UniRule"/>
</dbReference>